<proteinExistence type="predicted"/>
<evidence type="ECO:0000256" key="1">
    <source>
        <dbReference type="SAM" id="MobiDB-lite"/>
    </source>
</evidence>
<dbReference type="EnsemblPlants" id="OGLUM06G16680.1">
    <property type="protein sequence ID" value="OGLUM06G16680.1"/>
    <property type="gene ID" value="OGLUM06G16680"/>
</dbReference>
<sequence>MHVQVEKIPHTYVLHRYSKQAKSDVNFDHRDRPIAGPDGVKESYKTKMLSLDALQRGRRSRVAFERATSVMKGLRKQLEEIPPIVCEVGVNEGSGEHGGGGEDEIDLCGPMLRPRGSAGDRGRTSDPTETVHQGAPGPKKCTRCCSWCGLKDGHYRNTCPKNPANFKRTAAANKRGKAKSGRPRGESCGGGRGRKAVRRTLMDE</sequence>
<organism evidence="2">
    <name type="scientific">Oryza glumipatula</name>
    <dbReference type="NCBI Taxonomy" id="40148"/>
    <lineage>
        <taxon>Eukaryota</taxon>
        <taxon>Viridiplantae</taxon>
        <taxon>Streptophyta</taxon>
        <taxon>Embryophyta</taxon>
        <taxon>Tracheophyta</taxon>
        <taxon>Spermatophyta</taxon>
        <taxon>Magnoliopsida</taxon>
        <taxon>Liliopsida</taxon>
        <taxon>Poales</taxon>
        <taxon>Poaceae</taxon>
        <taxon>BOP clade</taxon>
        <taxon>Oryzoideae</taxon>
        <taxon>Oryzeae</taxon>
        <taxon>Oryzinae</taxon>
        <taxon>Oryza</taxon>
    </lineage>
</organism>
<dbReference type="Gramene" id="OGLUM06G16680.1">
    <property type="protein sequence ID" value="OGLUM06G16680.1"/>
    <property type="gene ID" value="OGLUM06G16680"/>
</dbReference>
<evidence type="ECO:0000313" key="3">
    <source>
        <dbReference type="Proteomes" id="UP000026961"/>
    </source>
</evidence>
<accession>A0A0E0A9Y2</accession>
<dbReference type="HOGENOM" id="CLU_1345085_0_0_1"/>
<dbReference type="Proteomes" id="UP000026961">
    <property type="component" value="Chromosome 6"/>
</dbReference>
<dbReference type="AlphaFoldDB" id="A0A0E0A9Y2"/>
<protein>
    <submittedName>
        <fullName evidence="2">Uncharacterized protein</fullName>
    </submittedName>
</protein>
<evidence type="ECO:0000313" key="2">
    <source>
        <dbReference type="EnsemblPlants" id="OGLUM06G16680.1"/>
    </source>
</evidence>
<name>A0A0E0A9Y2_9ORYZ</name>
<reference evidence="2" key="1">
    <citation type="submission" date="2015-04" db="UniProtKB">
        <authorList>
            <consortium name="EnsemblPlants"/>
        </authorList>
    </citation>
    <scope>IDENTIFICATION</scope>
</reference>
<keyword evidence="3" id="KW-1185">Reference proteome</keyword>
<reference evidence="2" key="2">
    <citation type="submission" date="2018-05" db="EMBL/GenBank/DDBJ databases">
        <title>OgluRS3 (Oryza glumaepatula Reference Sequence Version 3).</title>
        <authorList>
            <person name="Zhang J."/>
            <person name="Kudrna D."/>
            <person name="Lee S."/>
            <person name="Talag J."/>
            <person name="Welchert J."/>
            <person name="Wing R.A."/>
        </authorList>
    </citation>
    <scope>NUCLEOTIDE SEQUENCE [LARGE SCALE GENOMIC DNA]</scope>
</reference>
<dbReference type="STRING" id="40148.A0A0E0A9Y2"/>
<feature type="region of interest" description="Disordered" evidence="1">
    <location>
        <begin position="114"/>
        <end position="138"/>
    </location>
</feature>
<feature type="region of interest" description="Disordered" evidence="1">
    <location>
        <begin position="170"/>
        <end position="204"/>
    </location>
</feature>